<accession>A0A1D8NEW2</accession>
<evidence type="ECO:0000313" key="10">
    <source>
        <dbReference type="Proteomes" id="UP000182444"/>
    </source>
</evidence>
<dbReference type="GO" id="GO:0008168">
    <property type="term" value="F:methyltransferase activity"/>
    <property type="evidence" value="ECO:0007669"/>
    <property type="project" value="InterPro"/>
</dbReference>
<gene>
    <name evidence="9" type="ORF">YALI1_D20885g</name>
</gene>
<keyword evidence="2" id="KW-0479">Metal-binding</keyword>
<evidence type="ECO:0000256" key="6">
    <source>
        <dbReference type="ARBA" id="ARBA00023128"/>
    </source>
</evidence>
<dbReference type="VEuPathDB" id="FungiDB:YALI0_D16929g"/>
<feature type="compositionally biased region" description="Basic residues" evidence="8">
    <location>
        <begin position="591"/>
        <end position="601"/>
    </location>
</feature>
<dbReference type="RefSeq" id="XP_502917.2">
    <property type="nucleotide sequence ID" value="XM_502917.3"/>
</dbReference>
<dbReference type="GO" id="GO:0046872">
    <property type="term" value="F:metal ion binding"/>
    <property type="evidence" value="ECO:0007669"/>
    <property type="project" value="UniProtKB-KW"/>
</dbReference>
<comment type="subcellular location">
    <subcellularLocation>
        <location evidence="1">Mitochondrion</location>
    </subcellularLocation>
</comment>
<dbReference type="EMBL" id="CP017556">
    <property type="protein sequence ID" value="AOW04169.1"/>
    <property type="molecule type" value="Genomic_DNA"/>
</dbReference>
<dbReference type="Proteomes" id="UP000182444">
    <property type="component" value="Chromosome 1D"/>
</dbReference>
<protein>
    <recommendedName>
        <fullName evidence="11">37S ribosomal protein S22</fullName>
    </recommendedName>
</protein>
<dbReference type="GO" id="GO:0003735">
    <property type="term" value="F:structural constituent of ribosome"/>
    <property type="evidence" value="ECO:0007669"/>
    <property type="project" value="TreeGrafter"/>
</dbReference>
<evidence type="ECO:0000313" key="9">
    <source>
        <dbReference type="EMBL" id="AOW04169.1"/>
    </source>
</evidence>
<dbReference type="Pfam" id="PF09243">
    <property type="entry name" value="Rsm22"/>
    <property type="match status" value="2"/>
</dbReference>
<feature type="region of interest" description="Disordered" evidence="8">
    <location>
        <begin position="584"/>
        <end position="621"/>
    </location>
</feature>
<dbReference type="GO" id="GO:0005763">
    <property type="term" value="C:mitochondrial small ribosomal subunit"/>
    <property type="evidence" value="ECO:0007669"/>
    <property type="project" value="TreeGrafter"/>
</dbReference>
<dbReference type="GO" id="GO:0051536">
    <property type="term" value="F:iron-sulfur cluster binding"/>
    <property type="evidence" value="ECO:0007669"/>
    <property type="project" value="UniProtKB-KW"/>
</dbReference>
<evidence type="ECO:0000256" key="3">
    <source>
        <dbReference type="ARBA" id="ARBA00022946"/>
    </source>
</evidence>
<sequence>MAEIYIFSAEHFSYQNHTPHMLRIANVFKSGARAQLLPGRVSVQLAPVRHSSTGNLSSHMKDNMEADLVATHGQNHNNVHEYEDNRPERHHPDTIAARAAHMFSVPKHLDRAMADALQTKDMSPATLKRNVAQFYGGSDELVSKMETGRDNPLESALTVAAATLHQNYASAYAVLKEVRQKMPEGWTPNSVLDVGLGASAGMLAVNELFAEEENWNPDRKTAVILGPRVNTLLTKQFFDTQKHEDQGQNNFKDKVRNTRLQTGLPKNNLYKYDLIIANQQLDLMARQEDSTLEMLSARLVDLLSPGGVLVLVDRGNPNGYERIARAREVLIRPMGDTGPVKTPVPFGRTRKLHFSNDTEMKKLKQELGPEFDIEEQTMPVQDRIYLHIVAPCTHHGKCPFQQGQLRKQNTAKGSWCSFTQKLARPEYVMQLKRGKALAASWDPNVTRNKNKFSGGGRPGSSDLEVPSFSYLIIQRSTTPEVNIPNIQKWPRILKPPMKRKNHVIMNICGPEGGLHSWTVTKSQGKQEYLDARKALQRDQWALDAKVKTPVRKNYQMALEDEKISRNPSAQEKINKVTALSTTQRRDLVKAERRKQIKRARREARLGGQLEPKKDDEEDDQE</sequence>
<evidence type="ECO:0000256" key="2">
    <source>
        <dbReference type="ARBA" id="ARBA00022723"/>
    </source>
</evidence>
<keyword evidence="4" id="KW-0408">Iron</keyword>
<name>A0A1D8NEW2_YARLL</name>
<dbReference type="PANTHER" id="PTHR13184:SF5">
    <property type="entry name" value="METHYLTRANSFERASE-LIKE PROTEIN 17, MITOCHONDRIAL"/>
    <property type="match status" value="1"/>
</dbReference>
<dbReference type="AlphaFoldDB" id="A0A1D8NEW2"/>
<evidence type="ECO:0000256" key="1">
    <source>
        <dbReference type="ARBA" id="ARBA00004173"/>
    </source>
</evidence>
<dbReference type="InterPro" id="IPR052571">
    <property type="entry name" value="Mt_RNA_Methyltransferase"/>
</dbReference>
<dbReference type="GeneID" id="2910215"/>
<dbReference type="PIRSF" id="PIRSF007797">
    <property type="entry name" value="RSM22"/>
    <property type="match status" value="1"/>
</dbReference>
<evidence type="ECO:0008006" key="11">
    <source>
        <dbReference type="Google" id="ProtNLM"/>
    </source>
</evidence>
<evidence type="ECO:0000256" key="4">
    <source>
        <dbReference type="ARBA" id="ARBA00023004"/>
    </source>
</evidence>
<reference evidence="9 10" key="1">
    <citation type="journal article" date="2016" name="PLoS ONE">
        <title>Sequence Assembly of Yarrowia lipolytica Strain W29/CLIB89 Shows Transposable Element Diversity.</title>
        <authorList>
            <person name="Magnan C."/>
            <person name="Yu J."/>
            <person name="Chang I."/>
            <person name="Jahn E."/>
            <person name="Kanomata Y."/>
            <person name="Wu J."/>
            <person name="Zeller M."/>
            <person name="Oakes M."/>
            <person name="Baldi P."/>
            <person name="Sandmeyer S."/>
        </authorList>
    </citation>
    <scope>NUCLEOTIDE SEQUENCE [LARGE SCALE GENOMIC DNA]</scope>
    <source>
        <strain evidence="10">CLIB89(W29)</strain>
    </source>
</reference>
<dbReference type="VEuPathDB" id="FungiDB:YALI1_D20885g"/>
<dbReference type="PANTHER" id="PTHR13184">
    <property type="entry name" value="37S RIBOSOMAL PROTEIN S22"/>
    <property type="match status" value="1"/>
</dbReference>
<dbReference type="InterPro" id="IPR015324">
    <property type="entry name" value="Ribosomal_Rsm22-like"/>
</dbReference>
<evidence type="ECO:0000256" key="5">
    <source>
        <dbReference type="ARBA" id="ARBA00023014"/>
    </source>
</evidence>
<dbReference type="KEGG" id="yli:2910215"/>
<evidence type="ECO:0000256" key="8">
    <source>
        <dbReference type="SAM" id="MobiDB-lite"/>
    </source>
</evidence>
<comment type="function">
    <text evidence="7">Mitochondrial ribosome (mitoribosome) assembly factor. Binds at the interface of the head and body domains of the mitochondrial small ribosomal subunit (mt-SSU), occluding the mRNA channel and preventing compaction of the head domain towards the body. Probable inactive methyltransferase: retains the characteristic folding and ability to bind S-adenosyl-L-methionine, but it probably lost its methyltransferase activity.</text>
</comment>
<proteinExistence type="predicted"/>
<keyword evidence="3" id="KW-0809">Transit peptide</keyword>
<keyword evidence="5" id="KW-0411">Iron-sulfur</keyword>
<dbReference type="InterPro" id="IPR016522">
    <property type="entry name" value="RSM22_mit_bud"/>
</dbReference>
<dbReference type="eggNOG" id="KOG2539">
    <property type="taxonomic scope" value="Eukaryota"/>
</dbReference>
<evidence type="ECO:0000256" key="7">
    <source>
        <dbReference type="ARBA" id="ARBA00045681"/>
    </source>
</evidence>
<keyword evidence="6" id="KW-0496">Mitochondrion</keyword>
<dbReference type="GO" id="GO:0006412">
    <property type="term" value="P:translation"/>
    <property type="evidence" value="ECO:0007669"/>
    <property type="project" value="InterPro"/>
</dbReference>
<organism evidence="9 10">
    <name type="scientific">Yarrowia lipolytica</name>
    <name type="common">Candida lipolytica</name>
    <dbReference type="NCBI Taxonomy" id="4952"/>
    <lineage>
        <taxon>Eukaryota</taxon>
        <taxon>Fungi</taxon>
        <taxon>Dikarya</taxon>
        <taxon>Ascomycota</taxon>
        <taxon>Saccharomycotina</taxon>
        <taxon>Dipodascomycetes</taxon>
        <taxon>Dipodascales</taxon>
        <taxon>Dipodascales incertae sedis</taxon>
        <taxon>Yarrowia</taxon>
    </lineage>
</organism>